<keyword evidence="3" id="KW-1185">Reference proteome</keyword>
<feature type="compositionally biased region" description="Basic and acidic residues" evidence="1">
    <location>
        <begin position="186"/>
        <end position="197"/>
    </location>
</feature>
<feature type="compositionally biased region" description="Basic and acidic residues" evidence="1">
    <location>
        <begin position="497"/>
        <end position="518"/>
    </location>
</feature>
<feature type="compositionally biased region" description="Polar residues" evidence="1">
    <location>
        <begin position="205"/>
        <end position="214"/>
    </location>
</feature>
<feature type="region of interest" description="Disordered" evidence="1">
    <location>
        <begin position="306"/>
        <end position="369"/>
    </location>
</feature>
<feature type="region of interest" description="Disordered" evidence="1">
    <location>
        <begin position="1"/>
        <end position="51"/>
    </location>
</feature>
<dbReference type="Proteomes" id="UP000549394">
    <property type="component" value="Unassembled WGS sequence"/>
</dbReference>
<feature type="region of interest" description="Disordered" evidence="1">
    <location>
        <begin position="483"/>
        <end position="518"/>
    </location>
</feature>
<sequence length="518" mass="57491">MPSFNSDSSNSEKSFEEIPLTPLGTNSGEDTDTDRQSVVNEENVRSAFPNIAKSGTERKKYDWIELTTMKILSPNNNEDIPTEEMEQLSMVENHFSNDDQNSSGGTEPSRHNVSNTLESINDNESTSHSINGAMGNTPLAGMVEGGASLTAGLGNVSLESIFAAAELENNKKVNFELKLNRRNNTKREFKSKSKHSDAAPCPGMQTLSLDNTPGQGDANSSMSSAANSGRSSVSWDDTDVSSNRVDERQTTFSFDTSDDERMTLPNKNYLFSPAPSTTLKRNPVFIGAQENVSPLTESIVCQRNRVKSNVNENDMNQNGESVNSDTENTNQENKNVNENTENTSVSIEQNSDGNNDHTRDDNSNGASDNSTGFTFAIATVRFRHKNAQNKNRSRKVLKLCKDHIKNEQKPDESCAKRFKRSTCSVDNDDQNTNIDSNDNMEYTHAMAAIDTQPNRFKHNSNQNGEDESTNDLKTSMEYTHAMAAIDNHPNRIKRNLNKPDKHEPKAFSRKDLNSNMDK</sequence>
<evidence type="ECO:0000256" key="1">
    <source>
        <dbReference type="SAM" id="MobiDB-lite"/>
    </source>
</evidence>
<feature type="region of interest" description="Disordered" evidence="1">
    <location>
        <begin position="95"/>
        <end position="133"/>
    </location>
</feature>
<feature type="compositionally biased region" description="Polar residues" evidence="1">
    <location>
        <begin position="306"/>
        <end position="325"/>
    </location>
</feature>
<dbReference type="EMBL" id="CAJFCJ010000013">
    <property type="protein sequence ID" value="CAD5120820.1"/>
    <property type="molecule type" value="Genomic_DNA"/>
</dbReference>
<dbReference type="AlphaFoldDB" id="A0A7I8VX60"/>
<feature type="compositionally biased region" description="Low complexity" evidence="1">
    <location>
        <begin position="1"/>
        <end position="12"/>
    </location>
</feature>
<comment type="caution">
    <text evidence="2">The sequence shown here is derived from an EMBL/GenBank/DDBJ whole genome shotgun (WGS) entry which is preliminary data.</text>
</comment>
<evidence type="ECO:0000313" key="3">
    <source>
        <dbReference type="Proteomes" id="UP000549394"/>
    </source>
</evidence>
<proteinExistence type="predicted"/>
<feature type="region of interest" description="Disordered" evidence="1">
    <location>
        <begin position="186"/>
        <end position="263"/>
    </location>
</feature>
<feature type="compositionally biased region" description="Polar residues" evidence="1">
    <location>
        <begin position="344"/>
        <end position="353"/>
    </location>
</feature>
<gene>
    <name evidence="2" type="ORF">DGYR_LOCUS8851</name>
</gene>
<feature type="compositionally biased region" description="Low complexity" evidence="1">
    <location>
        <begin position="218"/>
        <end position="235"/>
    </location>
</feature>
<organism evidence="2 3">
    <name type="scientific">Dimorphilus gyrociliatus</name>
    <dbReference type="NCBI Taxonomy" id="2664684"/>
    <lineage>
        <taxon>Eukaryota</taxon>
        <taxon>Metazoa</taxon>
        <taxon>Spiralia</taxon>
        <taxon>Lophotrochozoa</taxon>
        <taxon>Annelida</taxon>
        <taxon>Polychaeta</taxon>
        <taxon>Polychaeta incertae sedis</taxon>
        <taxon>Dinophilidae</taxon>
        <taxon>Dimorphilus</taxon>
    </lineage>
</organism>
<accession>A0A7I8VX60</accession>
<reference evidence="2 3" key="1">
    <citation type="submission" date="2020-08" db="EMBL/GenBank/DDBJ databases">
        <authorList>
            <person name="Hejnol A."/>
        </authorList>
    </citation>
    <scope>NUCLEOTIDE SEQUENCE [LARGE SCALE GENOMIC DNA]</scope>
</reference>
<evidence type="ECO:0000313" key="2">
    <source>
        <dbReference type="EMBL" id="CAD5120820.1"/>
    </source>
</evidence>
<feature type="compositionally biased region" description="Low complexity" evidence="1">
    <location>
        <begin position="326"/>
        <end position="343"/>
    </location>
</feature>
<feature type="compositionally biased region" description="Polar residues" evidence="1">
    <location>
        <begin position="98"/>
        <end position="130"/>
    </location>
</feature>
<protein>
    <submittedName>
        <fullName evidence="2">DgyrCDS9378</fullName>
    </submittedName>
</protein>
<name>A0A7I8VX60_9ANNE</name>